<name>A0A101HI76_9BACT</name>
<accession>A0A101HI76</accession>
<gene>
    <name evidence="1" type="ORF">XD93_0669</name>
</gene>
<comment type="caution">
    <text evidence="1">The sequence shown here is derived from an EMBL/GenBank/DDBJ whole genome shotgun (WGS) entry which is preliminary data.</text>
</comment>
<evidence type="ECO:0000313" key="1">
    <source>
        <dbReference type="EMBL" id="KUK76890.1"/>
    </source>
</evidence>
<dbReference type="AlphaFoldDB" id="A0A101HI76"/>
<sequence>MKVIHRTDLNIEDIRTNDYWNRFRIFSILDRENFNSKLDVNALVEHCLTHRDTTLSLCKQFYSNKEERKVSLDWYDLKSRTYVIDNLPIFTYLKLANIFLNSSMKLRDWKYIDRQRTYFVRIPKQVATNIDIRKEYESIQLKSISNYRKALSSKNVNSKKYSHLLLPLGIQNRAAISLDINENINLINTLLCSDMVVENQLGDMFEMVIKSDINISPDCSRRTVVKEILEYLSELVSKEQKFENEGMSKFRFKYVNDIVEQVISNFELLINPLGSKYELEFDYNDQVYLGNLMSKADLGLISKSKGSVLSGYLSLAHILELLSFDSQIFIPFLSDFVDIDKELNRPNRKSFLLPKELDGSPDIKKEFIKNLTEIYSEIKEWRKNSKEYMSDEMSKEFTRYLLPVCHMTKFNLYLDVNDIFALRNRDFEYRDEWMKLFYQKDPLFKKS</sequence>
<dbReference type="Proteomes" id="UP000053904">
    <property type="component" value="Unassembled WGS sequence"/>
</dbReference>
<evidence type="ECO:0000313" key="2">
    <source>
        <dbReference type="Proteomes" id="UP000053904"/>
    </source>
</evidence>
<protein>
    <submittedName>
        <fullName evidence="1">Thymidylate synthase complementing protein</fullName>
    </submittedName>
</protein>
<reference evidence="2" key="1">
    <citation type="journal article" date="2015" name="MBio">
        <title>Genome-Resolved Metagenomic Analysis Reveals Roles for Candidate Phyla and Other Microbial Community Members in Biogeochemical Transformations in Oil Reservoirs.</title>
        <authorList>
            <person name="Hu P."/>
            <person name="Tom L."/>
            <person name="Singh A."/>
            <person name="Thomas B.C."/>
            <person name="Baker B.J."/>
            <person name="Piceno Y.M."/>
            <person name="Andersen G.L."/>
            <person name="Banfield J.F."/>
        </authorList>
    </citation>
    <scope>NUCLEOTIDE SEQUENCE [LARGE SCALE GENOMIC DNA]</scope>
</reference>
<proteinExistence type="predicted"/>
<organism evidence="1 2">
    <name type="scientific">candidate division WS6 bacterium 34_10</name>
    <dbReference type="NCBI Taxonomy" id="1641389"/>
    <lineage>
        <taxon>Bacteria</taxon>
        <taxon>Candidatus Dojkabacteria</taxon>
    </lineage>
</organism>
<dbReference type="EMBL" id="LGGO01000090">
    <property type="protein sequence ID" value="KUK76890.1"/>
    <property type="molecule type" value="Genomic_DNA"/>
</dbReference>